<reference evidence="2 3" key="1">
    <citation type="journal article" date="2015" name="Stand. Genomic Sci.">
        <title>Genomic Encyclopedia of Bacterial and Archaeal Type Strains, Phase III: the genomes of soil and plant-associated and newly described type strains.</title>
        <authorList>
            <person name="Whitman W.B."/>
            <person name="Woyke T."/>
            <person name="Klenk H.P."/>
            <person name="Zhou Y."/>
            <person name="Lilburn T.G."/>
            <person name="Beck B.J."/>
            <person name="De Vos P."/>
            <person name="Vandamme P."/>
            <person name="Eisen J.A."/>
            <person name="Garrity G."/>
            <person name="Hugenholtz P."/>
            <person name="Kyrpides N.C."/>
        </authorList>
    </citation>
    <scope>NUCLEOTIDE SEQUENCE [LARGE SCALE GENOMIC DNA]</scope>
    <source>
        <strain evidence="2 3">CGMCC 1.10948</strain>
    </source>
</reference>
<keyword evidence="1" id="KW-0175">Coiled coil</keyword>
<sequence>MSIIRGATLSEGVEAKVRAERAEPESPLRLVADIADRMPVQVRDKLISLRDTKNDRHAMLRSVSDRRLDVHQRLQNWEGRLRQLQADSRDHISEKHPAVIEVEAEIKNASAELARLTERNAELTTSWQAAARLLTSLEKYLIDVEDGGIRLHEGDASPLKAGETAIDALERAARRTRTLKADRQEVLASAFPVAVAKKLFREHLHERIEAARPDVSPLIDRLEPIEFPQKRVGVSAHGGSASAVYMIDPVGLLGWLFPKEFTAAIDRELAAAGDDEHALTVEQRIAKLAEVDADTLASERDEASYSELAGLLPRADLDPRAALSLHADMPAPKRD</sequence>
<gene>
    <name evidence="2" type="ORF">IQ16_01936</name>
</gene>
<comment type="caution">
    <text evidence="2">The sequence shown here is derived from an EMBL/GenBank/DDBJ whole genome shotgun (WGS) entry which is preliminary data.</text>
</comment>
<feature type="coiled-coil region" evidence="1">
    <location>
        <begin position="67"/>
        <end position="126"/>
    </location>
</feature>
<organism evidence="2 3">
    <name type="scientific">Bradyrhizobium huanghuaihaiense</name>
    <dbReference type="NCBI Taxonomy" id="990078"/>
    <lineage>
        <taxon>Bacteria</taxon>
        <taxon>Pseudomonadati</taxon>
        <taxon>Pseudomonadota</taxon>
        <taxon>Alphaproteobacteria</taxon>
        <taxon>Hyphomicrobiales</taxon>
        <taxon>Nitrobacteraceae</taxon>
        <taxon>Bradyrhizobium</taxon>
    </lineage>
</organism>
<accession>A0A562RXL4</accession>
<protein>
    <submittedName>
        <fullName evidence="2">Uncharacterized protein</fullName>
    </submittedName>
</protein>
<evidence type="ECO:0000313" key="2">
    <source>
        <dbReference type="EMBL" id="TWI73792.1"/>
    </source>
</evidence>
<evidence type="ECO:0000313" key="3">
    <source>
        <dbReference type="Proteomes" id="UP000316291"/>
    </source>
</evidence>
<name>A0A562RXL4_9BRAD</name>
<proteinExistence type="predicted"/>
<keyword evidence="3" id="KW-1185">Reference proteome</keyword>
<dbReference type="EMBL" id="VLLA01000003">
    <property type="protein sequence ID" value="TWI73792.1"/>
    <property type="molecule type" value="Genomic_DNA"/>
</dbReference>
<dbReference type="Proteomes" id="UP000316291">
    <property type="component" value="Unassembled WGS sequence"/>
</dbReference>
<dbReference type="AlphaFoldDB" id="A0A562RXL4"/>
<evidence type="ECO:0000256" key="1">
    <source>
        <dbReference type="SAM" id="Coils"/>
    </source>
</evidence>